<dbReference type="GO" id="GO:0019323">
    <property type="term" value="P:pentose catabolic process"/>
    <property type="evidence" value="ECO:0007669"/>
    <property type="project" value="TreeGrafter"/>
</dbReference>
<keyword evidence="2" id="KW-0456">Lyase</keyword>
<evidence type="ECO:0000256" key="1">
    <source>
        <dbReference type="ARBA" id="ARBA00022723"/>
    </source>
</evidence>
<dbReference type="GO" id="GO:0016832">
    <property type="term" value="F:aldehyde-lyase activity"/>
    <property type="evidence" value="ECO:0007669"/>
    <property type="project" value="TreeGrafter"/>
</dbReference>
<evidence type="ECO:0000256" key="2">
    <source>
        <dbReference type="ARBA" id="ARBA00023239"/>
    </source>
</evidence>
<evidence type="ECO:0000313" key="5">
    <source>
        <dbReference type="Proteomes" id="UP000182108"/>
    </source>
</evidence>
<dbReference type="RefSeq" id="WP_055422591.1">
    <property type="nucleotide sequence ID" value="NZ_CYHH01000001.1"/>
</dbReference>
<dbReference type="GO" id="GO:0005829">
    <property type="term" value="C:cytosol"/>
    <property type="evidence" value="ECO:0007669"/>
    <property type="project" value="TreeGrafter"/>
</dbReference>
<evidence type="ECO:0000259" key="3">
    <source>
        <dbReference type="SMART" id="SM01007"/>
    </source>
</evidence>
<dbReference type="Proteomes" id="UP000182108">
    <property type="component" value="Unassembled WGS sequence"/>
</dbReference>
<dbReference type="InterPro" id="IPR036409">
    <property type="entry name" value="Aldolase_II/adducin_N_sf"/>
</dbReference>
<reference evidence="5" key="1">
    <citation type="submission" date="2015-08" db="EMBL/GenBank/DDBJ databases">
        <authorList>
            <person name="Babu N.S."/>
            <person name="Beckwith C.J."/>
            <person name="Beseler K.G."/>
            <person name="Brison A."/>
            <person name="Carone J.V."/>
            <person name="Caskin T.P."/>
            <person name="Diamond M."/>
            <person name="Durham M.E."/>
            <person name="Foxe J.M."/>
            <person name="Go M."/>
            <person name="Henderson B.A."/>
            <person name="Jones I.B."/>
            <person name="McGettigan J.A."/>
            <person name="Micheletti S.J."/>
            <person name="Nasrallah M.E."/>
            <person name="Ortiz D."/>
            <person name="Piller C.R."/>
            <person name="Privatt S.R."/>
            <person name="Schneider S.L."/>
            <person name="Sharp S."/>
            <person name="Smith T.C."/>
            <person name="Stanton J.D."/>
            <person name="Ullery H.E."/>
            <person name="Wilson R.J."/>
            <person name="Serrano M.G."/>
            <person name="Buck G."/>
            <person name="Lee V."/>
            <person name="Wang Y."/>
            <person name="Carvalho R."/>
            <person name="Voegtly L."/>
            <person name="Shi R."/>
            <person name="Duckworth R."/>
            <person name="Johnson A."/>
            <person name="Loviza R."/>
            <person name="Walstead R."/>
            <person name="Shah Z."/>
            <person name="Kiflezghi M."/>
            <person name="Wade K."/>
            <person name="Ball S.L."/>
            <person name="Bradley K.W."/>
            <person name="Asai D.J."/>
            <person name="Bowman C.A."/>
            <person name="Russell D.A."/>
            <person name="Pope W.H."/>
            <person name="Jacobs-Sera D."/>
            <person name="Hendrix R.W."/>
            <person name="Hatfull G.F."/>
        </authorList>
    </citation>
    <scope>NUCLEOTIDE SEQUENCE [LARGE SCALE GENOMIC DNA]</scope>
    <source>
        <strain evidence="5">JCM 19170</strain>
    </source>
</reference>
<dbReference type="InterPro" id="IPR001303">
    <property type="entry name" value="Aldolase_II/adducin_N"/>
</dbReference>
<dbReference type="OrthoDB" id="5500703at2"/>
<dbReference type="PANTHER" id="PTHR22789">
    <property type="entry name" value="FUCULOSE PHOSPHATE ALDOLASE"/>
    <property type="match status" value="1"/>
</dbReference>
<protein>
    <submittedName>
        <fullName evidence="4">Ribulose-5-phosphate 4-epimerase/Fuculose-1-phosphate aldolase</fullName>
    </submittedName>
</protein>
<evidence type="ECO:0000313" key="4">
    <source>
        <dbReference type="EMBL" id="CUB05104.1"/>
    </source>
</evidence>
<dbReference type="Pfam" id="PF00596">
    <property type="entry name" value="Aldolase_II"/>
    <property type="match status" value="1"/>
</dbReference>
<dbReference type="SUPFAM" id="SSF53639">
    <property type="entry name" value="AraD/HMP-PK domain-like"/>
    <property type="match status" value="1"/>
</dbReference>
<gene>
    <name evidence="4" type="ORF">Ga0061068_101214</name>
</gene>
<keyword evidence="1" id="KW-0479">Metal-binding</keyword>
<accession>A0A0K6IPU8</accession>
<dbReference type="InterPro" id="IPR050197">
    <property type="entry name" value="Aldolase_class_II_sugar_metab"/>
</dbReference>
<dbReference type="Gene3D" id="3.40.225.10">
    <property type="entry name" value="Class II aldolase/adducin N-terminal domain"/>
    <property type="match status" value="1"/>
</dbReference>
<dbReference type="PANTHER" id="PTHR22789:SF0">
    <property type="entry name" value="3-OXO-TETRONATE 4-PHOSPHATE DECARBOXYLASE-RELATED"/>
    <property type="match status" value="1"/>
</dbReference>
<name>A0A0K6IPU8_9PROT</name>
<dbReference type="SMART" id="SM01007">
    <property type="entry name" value="Aldolase_II"/>
    <property type="match status" value="1"/>
</dbReference>
<sequence length="209" mass="22731">MIDPAQALLAATRRLAETGLNPGSAGNLSVRTVEGFLITPSGIPPEELGAEMMVPMTLEGISSGPWPPSSEWRFHRDLYRSRPEAGAVVHCHSPAATALACHRRGLPPFHYMILRFGGPDVRCARYARFGTQALSDAVLEALEGRRACLMANHGMLVLGRDLPQALALAQELETLCEHYLRARTLGEPVHLTDEEIAEAQEAIAGYGRR</sequence>
<keyword evidence="5" id="KW-1185">Reference proteome</keyword>
<proteinExistence type="predicted"/>
<dbReference type="EMBL" id="CYHH01000001">
    <property type="protein sequence ID" value="CUB05104.1"/>
    <property type="molecule type" value="Genomic_DNA"/>
</dbReference>
<dbReference type="AlphaFoldDB" id="A0A0K6IPU8"/>
<feature type="domain" description="Class II aldolase/adducin N-terminal" evidence="3">
    <location>
        <begin position="6"/>
        <end position="180"/>
    </location>
</feature>
<dbReference type="GO" id="GO:0046872">
    <property type="term" value="F:metal ion binding"/>
    <property type="evidence" value="ECO:0007669"/>
    <property type="project" value="UniProtKB-KW"/>
</dbReference>
<organism evidence="4 5">
    <name type="scientific">Tepidiphilus thermophilus</name>
    <dbReference type="NCBI Taxonomy" id="876478"/>
    <lineage>
        <taxon>Bacteria</taxon>
        <taxon>Pseudomonadati</taxon>
        <taxon>Pseudomonadota</taxon>
        <taxon>Hydrogenophilia</taxon>
        <taxon>Hydrogenophilales</taxon>
        <taxon>Hydrogenophilaceae</taxon>
        <taxon>Tepidiphilus</taxon>
    </lineage>
</organism>